<dbReference type="Proteomes" id="UP000266489">
    <property type="component" value="Unassembled WGS sequence"/>
</dbReference>
<protein>
    <recommendedName>
        <fullName evidence="11">Lipid A biosynthesis acyltransferase</fullName>
    </recommendedName>
</protein>
<dbReference type="RefSeq" id="WP_119119176.1">
    <property type="nucleotide sequence ID" value="NZ_QXIT01000083.1"/>
</dbReference>
<keyword evidence="2" id="KW-1003">Cell membrane</keyword>
<keyword evidence="5" id="KW-0472">Membrane</keyword>
<evidence type="ECO:0000313" key="7">
    <source>
        <dbReference type="EMBL" id="RIE08162.1"/>
    </source>
</evidence>
<organism evidence="7 9">
    <name type="scientific">Candidatus Cryosericum odellii</name>
    <dbReference type="NCBI Taxonomy" id="2290917"/>
    <lineage>
        <taxon>Bacteria</taxon>
        <taxon>Pseudomonadati</taxon>
        <taxon>Caldisericota/Cryosericota group</taxon>
        <taxon>Candidatus Cryosericota</taxon>
        <taxon>Candidatus Cryosericia</taxon>
        <taxon>Candidatus Cryosericales</taxon>
        <taxon>Candidatus Cryosericaceae</taxon>
        <taxon>Candidatus Cryosericum</taxon>
    </lineage>
</organism>
<keyword evidence="9" id="KW-1185">Reference proteome</keyword>
<comment type="subcellular location">
    <subcellularLocation>
        <location evidence="1">Cell inner membrane</location>
    </subcellularLocation>
</comment>
<dbReference type="GO" id="GO:0009247">
    <property type="term" value="P:glycolipid biosynthetic process"/>
    <property type="evidence" value="ECO:0007669"/>
    <property type="project" value="UniProtKB-ARBA"/>
</dbReference>
<dbReference type="Proteomes" id="UP000266260">
    <property type="component" value="Unassembled WGS sequence"/>
</dbReference>
<proteinExistence type="predicted"/>
<keyword evidence="6" id="KW-0012">Acyltransferase</keyword>
<evidence type="ECO:0000256" key="5">
    <source>
        <dbReference type="ARBA" id="ARBA00023136"/>
    </source>
</evidence>
<evidence type="ECO:0000256" key="6">
    <source>
        <dbReference type="ARBA" id="ARBA00023315"/>
    </source>
</evidence>
<dbReference type="GO" id="GO:0005886">
    <property type="term" value="C:plasma membrane"/>
    <property type="evidence" value="ECO:0007669"/>
    <property type="project" value="UniProtKB-SubCell"/>
</dbReference>
<dbReference type="PANTHER" id="PTHR30606">
    <property type="entry name" value="LIPID A BIOSYNTHESIS LAUROYL ACYLTRANSFERASE"/>
    <property type="match status" value="1"/>
</dbReference>
<dbReference type="InterPro" id="IPR004960">
    <property type="entry name" value="LipA_acyltrans"/>
</dbReference>
<evidence type="ECO:0000256" key="2">
    <source>
        <dbReference type="ARBA" id="ARBA00022475"/>
    </source>
</evidence>
<dbReference type="EMBL" id="QXIU01000011">
    <property type="protein sequence ID" value="RIE15858.1"/>
    <property type="molecule type" value="Genomic_DNA"/>
</dbReference>
<dbReference type="GO" id="GO:0016746">
    <property type="term" value="F:acyltransferase activity"/>
    <property type="evidence" value="ECO:0007669"/>
    <property type="project" value="UniProtKB-KW"/>
</dbReference>
<evidence type="ECO:0000256" key="1">
    <source>
        <dbReference type="ARBA" id="ARBA00004533"/>
    </source>
</evidence>
<evidence type="ECO:0008006" key="11">
    <source>
        <dbReference type="Google" id="ProtNLM"/>
    </source>
</evidence>
<accession>A0A398CZA2</accession>
<reference evidence="9 10" key="1">
    <citation type="submission" date="2018-09" db="EMBL/GenBank/DDBJ databases">
        <title>Discovery and Ecogenomic Context for Candidatus Cryosericales, a Global Caldiserica Order Active in Thawing Permafrost.</title>
        <authorList>
            <person name="Martinez M.A."/>
            <person name="Woodcroft B.J."/>
            <person name="Ignacio Espinoza J.C."/>
            <person name="Zayed A."/>
            <person name="Singleton C.M."/>
            <person name="Boyd J."/>
            <person name="Li Y.-F."/>
            <person name="Purvine S."/>
            <person name="Maughan H."/>
            <person name="Hodgkins S.B."/>
            <person name="Anderson D."/>
            <person name="Sederholm M."/>
            <person name="Temperton B."/>
            <person name="Saleska S.R."/>
            <person name="Tyson G.W."/>
            <person name="Rich V.I."/>
        </authorList>
    </citation>
    <scope>NUCLEOTIDE SEQUENCE [LARGE SCALE GENOMIC DNA]</scope>
    <source>
        <strain evidence="8 10">SMC5</strain>
        <strain evidence="7 9">SMC6</strain>
    </source>
</reference>
<evidence type="ECO:0000313" key="10">
    <source>
        <dbReference type="Proteomes" id="UP000266489"/>
    </source>
</evidence>
<keyword evidence="3" id="KW-0997">Cell inner membrane</keyword>
<dbReference type="OrthoDB" id="9808633at2"/>
<dbReference type="Pfam" id="PF03279">
    <property type="entry name" value="Lip_A_acyltrans"/>
    <property type="match status" value="1"/>
</dbReference>
<evidence type="ECO:0000313" key="8">
    <source>
        <dbReference type="EMBL" id="RIE15858.1"/>
    </source>
</evidence>
<name>A0A398CZA2_9BACT</name>
<keyword evidence="4" id="KW-0808">Transferase</keyword>
<dbReference type="CDD" id="cd07984">
    <property type="entry name" value="LPLAT_LABLAT-like"/>
    <property type="match status" value="1"/>
</dbReference>
<dbReference type="PANTHER" id="PTHR30606:SF10">
    <property type="entry name" value="PHOSPHATIDYLINOSITOL MANNOSIDE ACYLTRANSFERASE"/>
    <property type="match status" value="1"/>
</dbReference>
<evidence type="ECO:0000256" key="3">
    <source>
        <dbReference type="ARBA" id="ARBA00022519"/>
    </source>
</evidence>
<dbReference type="EMBL" id="QXIT01000083">
    <property type="protein sequence ID" value="RIE08162.1"/>
    <property type="molecule type" value="Genomic_DNA"/>
</dbReference>
<sequence>MMAFWYVVAFRIVAVLPVWLRRAIARLIAWGYFAFNTRQRRGVFANLRIMRPEASHRELSRLALRTFGQAGMNLVDFFEIPSTSDAQIESMIVNFADIHVLLDQRSGDRPFCLITGHYGHWELAGAMLGLGGYRTHAIALTQNSWVVQRLYESLRVRFGLTAHDVRFGLRDLLRYLPEGEVPAIVSDRDYASGGEEVGFFGHLVRFPRGAALLSFRRKLVGIPGFLVRQPDGRFLLKFGRPINPEASDERSWVRAFVVDFAQQYEAIVDQDPTQFLNFFDFWSTAV</sequence>
<evidence type="ECO:0000313" key="9">
    <source>
        <dbReference type="Proteomes" id="UP000266260"/>
    </source>
</evidence>
<dbReference type="AlphaFoldDB" id="A0A398CZA2"/>
<accession>A0A398DUT4</accession>
<gene>
    <name evidence="8" type="ORF">SMC5_00590</name>
    <name evidence="7" type="ORF">SMC6_04680</name>
</gene>
<evidence type="ECO:0000256" key="4">
    <source>
        <dbReference type="ARBA" id="ARBA00022679"/>
    </source>
</evidence>
<comment type="caution">
    <text evidence="7">The sequence shown here is derived from an EMBL/GenBank/DDBJ whole genome shotgun (WGS) entry which is preliminary data.</text>
</comment>